<dbReference type="InterPro" id="IPR037143">
    <property type="entry name" value="4-PPantetheinyl_Trfase_dom_sf"/>
</dbReference>
<dbReference type="Proteomes" id="UP000002785">
    <property type="component" value="Chromosome"/>
</dbReference>
<name>B5I3L9_STRX2</name>
<keyword evidence="3" id="KW-0479">Metal-binding</keyword>
<dbReference type="EMBL" id="CM000951">
    <property type="protein sequence ID" value="EDY59674.1"/>
    <property type="molecule type" value="Genomic_DNA"/>
</dbReference>
<protein>
    <submittedName>
        <fullName evidence="6">Phosphopantetheinyl transferase</fullName>
    </submittedName>
</protein>
<dbReference type="PRINTS" id="PR01399">
    <property type="entry name" value="ENTSNTHTASED"/>
</dbReference>
<feature type="binding site" evidence="3">
    <location>
        <position position="118"/>
    </location>
    <ligand>
        <name>Mg(2+)</name>
        <dbReference type="ChEBI" id="CHEBI:18420"/>
    </ligand>
</feature>
<keyword evidence="7" id="KW-1185">Reference proteome</keyword>
<dbReference type="SUPFAM" id="SSF56214">
    <property type="entry name" value="4'-phosphopantetheinyl transferase"/>
    <property type="match status" value="1"/>
</dbReference>
<feature type="binding site" evidence="2">
    <location>
        <position position="55"/>
    </location>
    <ligand>
        <name>CoA</name>
        <dbReference type="ChEBI" id="CHEBI:57287"/>
    </ligand>
</feature>
<proteinExistence type="predicted"/>
<evidence type="ECO:0000256" key="2">
    <source>
        <dbReference type="PIRSR" id="PIRSR603542-1"/>
    </source>
</evidence>
<reference evidence="6" key="1">
    <citation type="submission" date="2009-10" db="EMBL/GenBank/DDBJ databases">
        <title>The genome sequence of Streptomyces sviceus strain ATCC 29083.</title>
        <authorList>
            <consortium name="The Broad Institute Genome Sequencing Platform"/>
            <consortium name="Broad Institute Microbial Sequencing Center"/>
            <person name="Fischbach M."/>
            <person name="Godfrey P."/>
            <person name="Ward D."/>
            <person name="Young S."/>
            <person name="Zeng Q."/>
            <person name="Koehrsen M."/>
            <person name="Alvarado L."/>
            <person name="Berlin A.M."/>
            <person name="Bochicchio J."/>
            <person name="Borenstein D."/>
            <person name="Chapman S.B."/>
            <person name="Chen Z."/>
            <person name="Engels R."/>
            <person name="Freedman E."/>
            <person name="Gellesch M."/>
            <person name="Goldberg J."/>
            <person name="Griggs A."/>
            <person name="Gujja S."/>
            <person name="Heilman E.R."/>
            <person name="Heiman D.I."/>
            <person name="Hepburn T.A."/>
            <person name="Howarth C."/>
            <person name="Jen D."/>
            <person name="Larson L."/>
            <person name="Lewis B."/>
            <person name="Mehta T."/>
            <person name="Park D."/>
            <person name="Pearson M."/>
            <person name="Richards J."/>
            <person name="Roberts A."/>
            <person name="Saif S."/>
            <person name="Shea T.D."/>
            <person name="Shenoy N."/>
            <person name="Sisk P."/>
            <person name="Stolte C."/>
            <person name="Sykes S.N."/>
            <person name="Thomson T."/>
            <person name="Walk T."/>
            <person name="White J."/>
            <person name="Yandava C."/>
            <person name="Straight P."/>
            <person name="Clardy J."/>
            <person name="Hung D."/>
            <person name="Kolter R."/>
            <person name="Mekalanos J."/>
            <person name="Walker S."/>
            <person name="Walsh C.T."/>
            <person name="Wieland-Brown L.C."/>
            <person name="Haas B."/>
            <person name="Nusbaum C."/>
            <person name="Birren B."/>
        </authorList>
    </citation>
    <scope>NUCLEOTIDE SEQUENCE [LARGE SCALE GENOMIC DNA]</scope>
    <source>
        <strain evidence="6">ATCC 29083</strain>
    </source>
</reference>
<dbReference type="eggNOG" id="COG2977">
    <property type="taxonomic scope" value="Bacteria"/>
</dbReference>
<dbReference type="Pfam" id="PF01648">
    <property type="entry name" value="ACPS"/>
    <property type="match status" value="1"/>
</dbReference>
<dbReference type="OrthoDB" id="4325534at2"/>
<dbReference type="GO" id="GO:0008897">
    <property type="term" value="F:holo-[acyl-carrier-protein] synthase activity"/>
    <property type="evidence" value="ECO:0007669"/>
    <property type="project" value="InterPro"/>
</dbReference>
<dbReference type="PANTHER" id="PTHR38096:SF1">
    <property type="entry name" value="ENTEROBACTIN SYNTHASE COMPONENT D"/>
    <property type="match status" value="1"/>
</dbReference>
<evidence type="ECO:0000259" key="4">
    <source>
        <dbReference type="Pfam" id="PF01648"/>
    </source>
</evidence>
<feature type="binding site" evidence="3">
    <location>
        <position position="120"/>
    </location>
    <ligand>
        <name>Mg(2+)</name>
        <dbReference type="ChEBI" id="CHEBI:18420"/>
    </ligand>
</feature>
<dbReference type="Gene3D" id="3.90.470.20">
    <property type="entry name" value="4'-phosphopantetheinyl transferase domain"/>
    <property type="match status" value="1"/>
</dbReference>
<dbReference type="InterPro" id="IPR003542">
    <property type="entry name" value="Enbac_synth_compD-like"/>
</dbReference>
<sequence>MSATGLTPEATMTLRTGRGIVVCVVGRDAPAGPRTAVPEADPAETRLAAGLPAARRTDFLIGRRAAGLALALLGHSGPVLRAANGQPVFPVGVAGSISHCDGYGVCAAAPGDLTVGVDLELEGRVPAAGLRHFATETERAWIAGSRDTAEAAYRTTSVFCAKEAVYKARGGGARHRYLTVELLPRPGGFVMSGPDVSAVAVRRVPGPDAADYVLATAWEVTPR</sequence>
<dbReference type="Pfam" id="PF17837">
    <property type="entry name" value="4PPT_N"/>
    <property type="match status" value="1"/>
</dbReference>
<keyword evidence="1 6" id="KW-0808">Transferase</keyword>
<accession>B5I3L9</accession>
<comment type="cofactor">
    <cofactor evidence="3">
        <name>Mg(2+)</name>
        <dbReference type="ChEBI" id="CHEBI:18420"/>
    </cofactor>
</comment>
<feature type="domain" description="4'-phosphopantetheinyl transferase N-terminal" evidence="5">
    <location>
        <begin position="47"/>
        <end position="109"/>
    </location>
</feature>
<feature type="binding site" evidence="2">
    <location>
        <position position="118"/>
    </location>
    <ligand>
        <name>CoA</name>
        <dbReference type="ChEBI" id="CHEBI:57287"/>
    </ligand>
</feature>
<feature type="binding site" evidence="2">
    <location>
        <position position="167"/>
    </location>
    <ligand>
        <name>CoA</name>
        <dbReference type="ChEBI" id="CHEBI:57287"/>
    </ligand>
</feature>
<dbReference type="RefSeq" id="WP_007379355.1">
    <property type="nucleotide sequence ID" value="NZ_CM000951.1"/>
</dbReference>
<evidence type="ECO:0000259" key="5">
    <source>
        <dbReference type="Pfam" id="PF17837"/>
    </source>
</evidence>
<evidence type="ECO:0000256" key="1">
    <source>
        <dbReference type="ARBA" id="ARBA00022679"/>
    </source>
</evidence>
<evidence type="ECO:0000313" key="6">
    <source>
        <dbReference type="EMBL" id="EDY59674.1"/>
    </source>
</evidence>
<dbReference type="GO" id="GO:0000287">
    <property type="term" value="F:magnesium ion binding"/>
    <property type="evidence" value="ECO:0007669"/>
    <property type="project" value="InterPro"/>
</dbReference>
<dbReference type="GO" id="GO:0005886">
    <property type="term" value="C:plasma membrane"/>
    <property type="evidence" value="ECO:0007669"/>
    <property type="project" value="TreeGrafter"/>
</dbReference>
<organism evidence="6 7">
    <name type="scientific">Streptomyces sviceus (strain ATCC 29083 / DSM 924 / JCM 4929 / NBRC 13980 / NCIMB 11184 / NRRL 5439 / UC 5370)</name>
    <dbReference type="NCBI Taxonomy" id="463191"/>
    <lineage>
        <taxon>Bacteria</taxon>
        <taxon>Bacillati</taxon>
        <taxon>Actinomycetota</taxon>
        <taxon>Actinomycetes</taxon>
        <taxon>Kitasatosporales</taxon>
        <taxon>Streptomycetaceae</taxon>
        <taxon>Streptomyces</taxon>
    </lineage>
</organism>
<feature type="binding site" evidence="2">
    <location>
        <begin position="98"/>
        <end position="99"/>
    </location>
    <ligand>
        <name>CoA</name>
        <dbReference type="ChEBI" id="CHEBI:57287"/>
    </ligand>
</feature>
<dbReference type="InterPro" id="IPR008278">
    <property type="entry name" value="4-PPantetheinyl_Trfase_dom"/>
</dbReference>
<feature type="domain" description="4'-phosphopantetheinyl transferase" evidence="4">
    <location>
        <begin position="115"/>
        <end position="187"/>
    </location>
</feature>
<keyword evidence="3" id="KW-0460">Magnesium</keyword>
<dbReference type="PANTHER" id="PTHR38096">
    <property type="entry name" value="ENTEROBACTIN SYNTHASE COMPONENT D"/>
    <property type="match status" value="1"/>
</dbReference>
<dbReference type="InterPro" id="IPR041354">
    <property type="entry name" value="4PPT_N"/>
</dbReference>
<evidence type="ECO:0000313" key="7">
    <source>
        <dbReference type="Proteomes" id="UP000002785"/>
    </source>
</evidence>
<dbReference type="GO" id="GO:0009366">
    <property type="term" value="C:enterobactin synthetase complex"/>
    <property type="evidence" value="ECO:0007669"/>
    <property type="project" value="InterPro"/>
</dbReference>
<dbReference type="HOGENOM" id="CLU_1239577_0_0_11"/>
<dbReference type="GO" id="GO:0009239">
    <property type="term" value="P:enterobactin biosynthetic process"/>
    <property type="evidence" value="ECO:0007669"/>
    <property type="project" value="InterPro"/>
</dbReference>
<evidence type="ECO:0000256" key="3">
    <source>
        <dbReference type="PIRSR" id="PIRSR603542-2"/>
    </source>
</evidence>
<dbReference type="AlphaFoldDB" id="B5I3L9"/>
<feature type="binding site" evidence="2">
    <location>
        <position position="163"/>
    </location>
    <ligand>
        <name>CoA</name>
        <dbReference type="ChEBI" id="CHEBI:57287"/>
    </ligand>
</feature>
<gene>
    <name evidence="6" type="ORF">SSEG_09939</name>
</gene>
<feature type="binding site" evidence="2">
    <location>
        <position position="63"/>
    </location>
    <ligand>
        <name>CoA</name>
        <dbReference type="ChEBI" id="CHEBI:57287"/>
    </ligand>
</feature>